<proteinExistence type="predicted"/>
<keyword evidence="3" id="KW-1185">Reference proteome</keyword>
<comment type="caution">
    <text evidence="2">The sequence shown here is derived from an EMBL/GenBank/DDBJ whole genome shotgun (WGS) entry which is preliminary data.</text>
</comment>
<evidence type="ECO:0000256" key="1">
    <source>
        <dbReference type="SAM" id="MobiDB-lite"/>
    </source>
</evidence>
<feature type="compositionally biased region" description="Acidic residues" evidence="1">
    <location>
        <begin position="29"/>
        <end position="38"/>
    </location>
</feature>
<accession>A0AAP0EFV5</accession>
<gene>
    <name evidence="2" type="ORF">Syun_027602</name>
</gene>
<evidence type="ECO:0000313" key="2">
    <source>
        <dbReference type="EMBL" id="KAK9092691.1"/>
    </source>
</evidence>
<dbReference type="AlphaFoldDB" id="A0AAP0EFV5"/>
<evidence type="ECO:0000313" key="3">
    <source>
        <dbReference type="Proteomes" id="UP001420932"/>
    </source>
</evidence>
<name>A0AAP0EFV5_9MAGN</name>
<protein>
    <submittedName>
        <fullName evidence="2">Uncharacterized protein</fullName>
    </submittedName>
</protein>
<reference evidence="2 3" key="1">
    <citation type="submission" date="2024-01" db="EMBL/GenBank/DDBJ databases">
        <title>Genome assemblies of Stephania.</title>
        <authorList>
            <person name="Yang L."/>
        </authorList>
    </citation>
    <scope>NUCLEOTIDE SEQUENCE [LARGE SCALE GENOMIC DNA]</scope>
    <source>
        <strain evidence="2">YNDBR</strain>
        <tissue evidence="2">Leaf</tissue>
    </source>
</reference>
<organism evidence="2 3">
    <name type="scientific">Stephania yunnanensis</name>
    <dbReference type="NCBI Taxonomy" id="152371"/>
    <lineage>
        <taxon>Eukaryota</taxon>
        <taxon>Viridiplantae</taxon>
        <taxon>Streptophyta</taxon>
        <taxon>Embryophyta</taxon>
        <taxon>Tracheophyta</taxon>
        <taxon>Spermatophyta</taxon>
        <taxon>Magnoliopsida</taxon>
        <taxon>Ranunculales</taxon>
        <taxon>Menispermaceae</taxon>
        <taxon>Menispermoideae</taxon>
        <taxon>Cissampelideae</taxon>
        <taxon>Stephania</taxon>
    </lineage>
</organism>
<sequence>MAVSGRKRERESLGRWLLGWWPAGVAGDLEGDGGDGDVEGGRSWRREAVGARQSGKPGETGRPAESTARRSGRKGKPNSASAQADSEPERPGRTGMEVAEVGDVTAPNSQCIWKSRDVTGDDFVAAAEAAPAERRRRPATWASVRLVILR</sequence>
<dbReference type="Proteomes" id="UP001420932">
    <property type="component" value="Unassembled WGS sequence"/>
</dbReference>
<dbReference type="EMBL" id="JBBNAF010000012">
    <property type="protein sequence ID" value="KAK9092691.1"/>
    <property type="molecule type" value="Genomic_DNA"/>
</dbReference>
<feature type="region of interest" description="Disordered" evidence="1">
    <location>
        <begin position="23"/>
        <end position="98"/>
    </location>
</feature>
<feature type="compositionally biased region" description="Basic and acidic residues" evidence="1">
    <location>
        <begin position="39"/>
        <end position="49"/>
    </location>
</feature>